<dbReference type="InterPro" id="IPR029058">
    <property type="entry name" value="AB_hydrolase_fold"/>
</dbReference>
<comment type="similarity">
    <text evidence="1">Belongs to the peptidase S10 family.</text>
</comment>
<evidence type="ECO:0000256" key="2">
    <source>
        <dbReference type="SAM" id="SignalP"/>
    </source>
</evidence>
<reference evidence="3 4" key="1">
    <citation type="submission" date="2024-08" db="EMBL/GenBank/DDBJ databases">
        <title>Gnathostoma spinigerum genome.</title>
        <authorList>
            <person name="Gonzalez-Bertolin B."/>
            <person name="Monzon S."/>
            <person name="Zaballos A."/>
            <person name="Jimenez P."/>
            <person name="Dekumyoy P."/>
            <person name="Varona S."/>
            <person name="Cuesta I."/>
            <person name="Sumanam S."/>
            <person name="Adisakwattana P."/>
            <person name="Gasser R.B."/>
            <person name="Hernandez-Gonzalez A."/>
            <person name="Young N.D."/>
            <person name="Perteguer M.J."/>
        </authorList>
    </citation>
    <scope>NUCLEOTIDE SEQUENCE [LARGE SCALE GENOMIC DNA]</scope>
    <source>
        <strain evidence="3">AL3</strain>
        <tissue evidence="3">Liver</tissue>
    </source>
</reference>
<evidence type="ECO:0000313" key="3">
    <source>
        <dbReference type="EMBL" id="MFH4982504.1"/>
    </source>
</evidence>
<dbReference type="Gene3D" id="3.40.50.1820">
    <property type="entry name" value="alpha/beta hydrolase"/>
    <property type="match status" value="1"/>
</dbReference>
<proteinExistence type="inferred from homology"/>
<keyword evidence="2" id="KW-0732">Signal</keyword>
<dbReference type="InterPro" id="IPR001563">
    <property type="entry name" value="Peptidase_S10"/>
</dbReference>
<feature type="chain" id="PRO_5044880993" description="Carboxypeptidase" evidence="2">
    <location>
        <begin position="18"/>
        <end position="513"/>
    </location>
</feature>
<dbReference type="AlphaFoldDB" id="A0ABD6EZ23"/>
<evidence type="ECO:0000256" key="1">
    <source>
        <dbReference type="ARBA" id="ARBA00009431"/>
    </source>
</evidence>
<dbReference type="Proteomes" id="UP001608902">
    <property type="component" value="Unassembled WGS sequence"/>
</dbReference>
<name>A0ABD6EZ23_9BILA</name>
<dbReference type="PRINTS" id="PR00724">
    <property type="entry name" value="CRBOXYPTASEC"/>
</dbReference>
<protein>
    <recommendedName>
        <fullName evidence="5">Carboxypeptidase</fullName>
    </recommendedName>
</protein>
<sequence>MLFLFFYIHSLFTAIAAKSTVLKTPSKTLINKPLPDATFNYTGRMESGYLKGDEQGNLKLFYMLFSSQSKVENIDDNVPLLLWLNGGPGYSSLVGAFAEIGPFLVNKDGSLYQNAYAFNRKADLLFLETPIGTGFSYDTKNLSGVVVGDDKTAEMNAFALRDFFKIYSEKRKQDFFIAGQSYAAVYIPTLAREIVKNNLLNENERINLKGVMIGNGLVDTKVLYNSMIPFIYYHGFVDEGNWEKIKEECCNSKDVDKCNFSQYGNYTKGTYYPRNDTECGKQLRLATWPPKGLKLYNINQQCYKPDSRVKRKCFPDDGKSHNTGWELNYESTDPQFGFPCWYEDALKKYFSTEIVQQRIHIDDAWRKEKKEWTPNSAPVAKAYTGSNHETAPIYKEIVDNLKGAEFRVLIYNGDLDLVCNARGADKFGKKLADMLGLEGGQRTPWHFRDSLAGHQKSYTKDNVTLDVLTVKGAGHSAPMNRPGPCLQMFTNFFAGRHNYTLTDGFDPKPVLTE</sequence>
<evidence type="ECO:0008006" key="5">
    <source>
        <dbReference type="Google" id="ProtNLM"/>
    </source>
</evidence>
<dbReference type="PANTHER" id="PTHR11802:SF70">
    <property type="entry name" value="SERINE CARBOXYPEPTIDASE CTSA-3.1"/>
    <property type="match status" value="1"/>
</dbReference>
<dbReference type="PROSITE" id="PS00560">
    <property type="entry name" value="CARBOXYPEPT_SER_HIS"/>
    <property type="match status" value="1"/>
</dbReference>
<dbReference type="EMBL" id="JBGFUD010009449">
    <property type="protein sequence ID" value="MFH4982504.1"/>
    <property type="molecule type" value="Genomic_DNA"/>
</dbReference>
<dbReference type="SUPFAM" id="SSF53474">
    <property type="entry name" value="alpha/beta-Hydrolases"/>
    <property type="match status" value="1"/>
</dbReference>
<dbReference type="Pfam" id="PF00450">
    <property type="entry name" value="Peptidase_S10"/>
    <property type="match status" value="1"/>
</dbReference>
<keyword evidence="4" id="KW-1185">Reference proteome</keyword>
<comment type="caution">
    <text evidence="3">The sequence shown here is derived from an EMBL/GenBank/DDBJ whole genome shotgun (WGS) entry which is preliminary data.</text>
</comment>
<evidence type="ECO:0000313" key="4">
    <source>
        <dbReference type="Proteomes" id="UP001608902"/>
    </source>
</evidence>
<dbReference type="InterPro" id="IPR033124">
    <property type="entry name" value="Ser_caboxypep_his_AS"/>
</dbReference>
<feature type="signal peptide" evidence="2">
    <location>
        <begin position="1"/>
        <end position="17"/>
    </location>
</feature>
<accession>A0ABD6EZ23</accession>
<gene>
    <name evidence="3" type="ORF">AB6A40_009213</name>
</gene>
<organism evidence="3 4">
    <name type="scientific">Gnathostoma spinigerum</name>
    <dbReference type="NCBI Taxonomy" id="75299"/>
    <lineage>
        <taxon>Eukaryota</taxon>
        <taxon>Metazoa</taxon>
        <taxon>Ecdysozoa</taxon>
        <taxon>Nematoda</taxon>
        <taxon>Chromadorea</taxon>
        <taxon>Rhabditida</taxon>
        <taxon>Spirurina</taxon>
        <taxon>Gnathostomatomorpha</taxon>
        <taxon>Gnathostomatoidea</taxon>
        <taxon>Gnathostomatidae</taxon>
        <taxon>Gnathostoma</taxon>
    </lineage>
</organism>
<dbReference type="PANTHER" id="PTHR11802">
    <property type="entry name" value="SERINE PROTEASE FAMILY S10 SERINE CARBOXYPEPTIDASE"/>
    <property type="match status" value="1"/>
</dbReference>